<dbReference type="EMBL" id="JAPUUL010001427">
    <property type="protein sequence ID" value="KAJ8127436.1"/>
    <property type="molecule type" value="Genomic_DNA"/>
</dbReference>
<organism evidence="1 2">
    <name type="scientific">Lasiodiplodia mahajangana</name>
    <dbReference type="NCBI Taxonomy" id="1108764"/>
    <lineage>
        <taxon>Eukaryota</taxon>
        <taxon>Fungi</taxon>
        <taxon>Dikarya</taxon>
        <taxon>Ascomycota</taxon>
        <taxon>Pezizomycotina</taxon>
        <taxon>Dothideomycetes</taxon>
        <taxon>Dothideomycetes incertae sedis</taxon>
        <taxon>Botryosphaeriales</taxon>
        <taxon>Botryosphaeriaceae</taxon>
        <taxon>Lasiodiplodia</taxon>
    </lineage>
</organism>
<keyword evidence="2" id="KW-1185">Reference proteome</keyword>
<dbReference type="Proteomes" id="UP001153332">
    <property type="component" value="Unassembled WGS sequence"/>
</dbReference>
<protein>
    <submittedName>
        <fullName evidence="1">Uncharacterized protein</fullName>
    </submittedName>
</protein>
<evidence type="ECO:0000313" key="1">
    <source>
        <dbReference type="EMBL" id="KAJ8127436.1"/>
    </source>
</evidence>
<reference evidence="1" key="1">
    <citation type="submission" date="2022-12" db="EMBL/GenBank/DDBJ databases">
        <title>Genome Sequence of Lasiodiplodia mahajangana.</title>
        <authorList>
            <person name="Buettner E."/>
        </authorList>
    </citation>
    <scope>NUCLEOTIDE SEQUENCE</scope>
    <source>
        <strain evidence="1">VT137</strain>
    </source>
</reference>
<sequence>MATSSTRQRENESEAKGPTLSPVTNTEGDENEEGGVKLAVLELCKRRWEMNSYDWELEVLPRAAIGEISKTPSINSYDSQLLLIAENWIRWLQLFSSLEVGEPSPEDPKPFALTRLNHLITRCHNLIYEHYTNYSRNSRSQEKPPLYPETRKAIETDVDLARSLMSKLAIWSFGAWLACINHRNVFSDCGKPDLYNVDFDKMEVEYVFFIDKGEAERSVIHNGIGMLFPGAQSGEFCVHRMRHDNRVLSRTLGVWDHVSERYHSGTSYTRYYSSDGDEDSNNEHNSSNDKEDSYDDRDSNKCNSSNDRDDYYGSGDSIGVLDREDIPRTDESGFNPGEQRRTSHLLDESGASTTIDSDTTRLNPSPAVDSMNLRVTELENRMSKLQDEIRQVNSYMNNTMEMIERMTVSSENMAETAEAMVASMAQLIGPVLRTARGYDYYGTPY</sequence>
<accession>A0ACC2JJ15</accession>
<comment type="caution">
    <text evidence="1">The sequence shown here is derived from an EMBL/GenBank/DDBJ whole genome shotgun (WGS) entry which is preliminary data.</text>
</comment>
<name>A0ACC2JJ15_9PEZI</name>
<evidence type="ECO:0000313" key="2">
    <source>
        <dbReference type="Proteomes" id="UP001153332"/>
    </source>
</evidence>
<proteinExistence type="predicted"/>
<gene>
    <name evidence="1" type="ORF">O1611_g6201</name>
</gene>